<proteinExistence type="predicted"/>
<dbReference type="AlphaFoldDB" id="A0A848GKF7"/>
<accession>A0A848GKF7</accession>
<gene>
    <name evidence="1" type="ORF">HHL17_09850</name>
</gene>
<reference evidence="1 2" key="1">
    <citation type="submission" date="2020-04" db="EMBL/GenBank/DDBJ databases">
        <title>Chitinophaga sp. G-6-1-13 sp. nov., isolated from soil.</title>
        <authorList>
            <person name="Dahal R.H."/>
            <person name="Chaudhary D.K."/>
        </authorList>
    </citation>
    <scope>NUCLEOTIDE SEQUENCE [LARGE SCALE GENOMIC DNA]</scope>
    <source>
        <strain evidence="1 2">G-6-1-13</strain>
    </source>
</reference>
<organism evidence="1 2">
    <name type="scientific">Chitinophaga fulva</name>
    <dbReference type="NCBI Taxonomy" id="2728842"/>
    <lineage>
        <taxon>Bacteria</taxon>
        <taxon>Pseudomonadati</taxon>
        <taxon>Bacteroidota</taxon>
        <taxon>Chitinophagia</taxon>
        <taxon>Chitinophagales</taxon>
        <taxon>Chitinophagaceae</taxon>
        <taxon>Chitinophaga</taxon>
    </lineage>
</organism>
<dbReference type="Proteomes" id="UP000583266">
    <property type="component" value="Unassembled WGS sequence"/>
</dbReference>
<keyword evidence="2" id="KW-1185">Reference proteome</keyword>
<dbReference type="EMBL" id="JABBGC010000001">
    <property type="protein sequence ID" value="NML37492.1"/>
    <property type="molecule type" value="Genomic_DNA"/>
</dbReference>
<evidence type="ECO:0000313" key="2">
    <source>
        <dbReference type="Proteomes" id="UP000583266"/>
    </source>
</evidence>
<comment type="caution">
    <text evidence="1">The sequence shown here is derived from an EMBL/GenBank/DDBJ whole genome shotgun (WGS) entry which is preliminary data.</text>
</comment>
<evidence type="ECO:0000313" key="1">
    <source>
        <dbReference type="EMBL" id="NML37492.1"/>
    </source>
</evidence>
<protein>
    <submittedName>
        <fullName evidence="1">Uncharacterized protein</fullName>
    </submittedName>
</protein>
<name>A0A848GKF7_9BACT</name>
<sequence>MIRYYVGVLLFVSLQQVKGQSRMDVNKQAATISTQVMVIRNKTMNTSGYLFNTGDGKTNFQKTGCAIQFTVGTTGFPANGENSYTHSSLVKKAVKVWRNGLLQKPNTQQGISIDNATGKIVFYPALVQSEKIYIEALEDAAFSL</sequence>
<dbReference type="RefSeq" id="WP_169224551.1">
    <property type="nucleotide sequence ID" value="NZ_JABBGC010000001.1"/>
</dbReference>